<accession>A0A917UE77</accession>
<evidence type="ECO:0000259" key="1">
    <source>
        <dbReference type="PROSITE" id="PS51819"/>
    </source>
</evidence>
<dbReference type="SUPFAM" id="SSF54593">
    <property type="entry name" value="Glyoxalase/Bleomycin resistance protein/Dihydroxybiphenyl dioxygenase"/>
    <property type="match status" value="2"/>
</dbReference>
<dbReference type="InterPro" id="IPR029068">
    <property type="entry name" value="Glyas_Bleomycin-R_OHBP_Dase"/>
</dbReference>
<protein>
    <submittedName>
        <fullName evidence="2">Hydrolase</fullName>
    </submittedName>
</protein>
<dbReference type="InterPro" id="IPR052164">
    <property type="entry name" value="Anthracycline_SecMetBiosynth"/>
</dbReference>
<dbReference type="RefSeq" id="WP_190257429.1">
    <property type="nucleotide sequence ID" value="NZ_BMPI01000098.1"/>
</dbReference>
<feature type="domain" description="VOC" evidence="1">
    <location>
        <begin position="140"/>
        <end position="257"/>
    </location>
</feature>
<dbReference type="InterPro" id="IPR004360">
    <property type="entry name" value="Glyas_Fos-R_dOase_dom"/>
</dbReference>
<sequence>MVERTGYIDGEPCWADVVAADVPAAQRFYQAVFGWTFVDTGADSGHYTMCLKNGRIVAGMSAPMPGAEALPAAWSLYLMSHDLKDTAQRIDEHGGKILVPPMEIPQNGRMLFATDPSGAAFGAWEPGRHTGSQLFDENGALCWAEVNTREPTVADFFYHGLFGYRQTRIDGGGEHFDYSAWSLGGADPVAGRLTMTPAWEGVPAHWMVYFATDDTDRAAERVAAAGGHVQHGPFDSPHGRIAVVVDPNEAVFTLISR</sequence>
<dbReference type="InterPro" id="IPR037523">
    <property type="entry name" value="VOC_core"/>
</dbReference>
<dbReference type="Proteomes" id="UP000642070">
    <property type="component" value="Unassembled WGS sequence"/>
</dbReference>
<dbReference type="Gene3D" id="3.10.180.10">
    <property type="entry name" value="2,3-Dihydroxybiphenyl 1,2-Dioxygenase, domain 1"/>
    <property type="match status" value="2"/>
</dbReference>
<dbReference type="PROSITE" id="PS51819">
    <property type="entry name" value="VOC"/>
    <property type="match status" value="2"/>
</dbReference>
<gene>
    <name evidence="2" type="ORF">GCM10007977_102890</name>
</gene>
<dbReference type="CDD" id="cd07247">
    <property type="entry name" value="SgaA_N_like"/>
    <property type="match status" value="2"/>
</dbReference>
<name>A0A917UE77_9ACTN</name>
<dbReference type="PANTHER" id="PTHR33993:SF10">
    <property type="entry name" value="CONSERVED PROTEIN"/>
    <property type="match status" value="1"/>
</dbReference>
<reference evidence="2" key="2">
    <citation type="submission" date="2020-09" db="EMBL/GenBank/DDBJ databases">
        <authorList>
            <person name="Sun Q."/>
            <person name="Ohkuma M."/>
        </authorList>
    </citation>
    <scope>NUCLEOTIDE SEQUENCE</scope>
    <source>
        <strain evidence="2">JCM 19831</strain>
    </source>
</reference>
<dbReference type="AlphaFoldDB" id="A0A917UE77"/>
<dbReference type="GO" id="GO:0016787">
    <property type="term" value="F:hydrolase activity"/>
    <property type="evidence" value="ECO:0007669"/>
    <property type="project" value="UniProtKB-KW"/>
</dbReference>
<proteinExistence type="predicted"/>
<dbReference type="Pfam" id="PF00903">
    <property type="entry name" value="Glyoxalase"/>
    <property type="match status" value="2"/>
</dbReference>
<evidence type="ECO:0000313" key="3">
    <source>
        <dbReference type="Proteomes" id="UP000642070"/>
    </source>
</evidence>
<evidence type="ECO:0000313" key="2">
    <source>
        <dbReference type="EMBL" id="GGM84710.1"/>
    </source>
</evidence>
<dbReference type="EMBL" id="BMPI01000098">
    <property type="protein sequence ID" value="GGM84710.1"/>
    <property type="molecule type" value="Genomic_DNA"/>
</dbReference>
<dbReference type="PANTHER" id="PTHR33993">
    <property type="entry name" value="GLYOXALASE-RELATED"/>
    <property type="match status" value="1"/>
</dbReference>
<comment type="caution">
    <text evidence="2">The sequence shown here is derived from an EMBL/GenBank/DDBJ whole genome shotgun (WGS) entry which is preliminary data.</text>
</comment>
<organism evidence="2 3">
    <name type="scientific">Dactylosporangium sucinum</name>
    <dbReference type="NCBI Taxonomy" id="1424081"/>
    <lineage>
        <taxon>Bacteria</taxon>
        <taxon>Bacillati</taxon>
        <taxon>Actinomycetota</taxon>
        <taxon>Actinomycetes</taxon>
        <taxon>Micromonosporales</taxon>
        <taxon>Micromonosporaceae</taxon>
        <taxon>Dactylosporangium</taxon>
    </lineage>
</organism>
<keyword evidence="3" id="KW-1185">Reference proteome</keyword>
<reference evidence="2" key="1">
    <citation type="journal article" date="2014" name="Int. J. Syst. Evol. Microbiol.">
        <title>Complete genome sequence of Corynebacterium casei LMG S-19264T (=DSM 44701T), isolated from a smear-ripened cheese.</title>
        <authorList>
            <consortium name="US DOE Joint Genome Institute (JGI-PGF)"/>
            <person name="Walter F."/>
            <person name="Albersmeier A."/>
            <person name="Kalinowski J."/>
            <person name="Ruckert C."/>
        </authorList>
    </citation>
    <scope>NUCLEOTIDE SEQUENCE</scope>
    <source>
        <strain evidence="2">JCM 19831</strain>
    </source>
</reference>
<feature type="domain" description="VOC" evidence="1">
    <location>
        <begin position="11"/>
        <end position="126"/>
    </location>
</feature>
<keyword evidence="2" id="KW-0378">Hydrolase</keyword>